<protein>
    <submittedName>
        <fullName evidence="2">RHS repeat-associated core domain-containing protein</fullName>
    </submittedName>
</protein>
<keyword evidence="3" id="KW-1185">Reference proteome</keyword>
<evidence type="ECO:0000256" key="1">
    <source>
        <dbReference type="SAM" id="MobiDB-lite"/>
    </source>
</evidence>
<dbReference type="Proteomes" id="UP001595887">
    <property type="component" value="Unassembled WGS sequence"/>
</dbReference>
<gene>
    <name evidence="2" type="ORF">ACFOWX_00030</name>
</gene>
<proteinExistence type="predicted"/>
<reference evidence="3" key="1">
    <citation type="journal article" date="2019" name="Int. J. Syst. Evol. Microbiol.">
        <title>The Global Catalogue of Microorganisms (GCM) 10K type strain sequencing project: providing services to taxonomists for standard genome sequencing and annotation.</title>
        <authorList>
            <consortium name="The Broad Institute Genomics Platform"/>
            <consortium name="The Broad Institute Genome Sequencing Center for Infectious Disease"/>
            <person name="Wu L."/>
            <person name="Ma J."/>
        </authorList>
    </citation>
    <scope>NUCLEOTIDE SEQUENCE [LARGE SCALE GENOMIC DNA]</scope>
    <source>
        <strain evidence="3">CECT 8531</strain>
    </source>
</reference>
<dbReference type="NCBIfam" id="TIGR03696">
    <property type="entry name" value="Rhs_assc_core"/>
    <property type="match status" value="1"/>
</dbReference>
<accession>A0ABV8RBR0</accession>
<feature type="non-terminal residue" evidence="2">
    <location>
        <position position="1"/>
    </location>
</feature>
<dbReference type="InterPro" id="IPR022385">
    <property type="entry name" value="Rhs_assc_core"/>
</dbReference>
<evidence type="ECO:0000313" key="2">
    <source>
        <dbReference type="EMBL" id="MFC4290802.1"/>
    </source>
</evidence>
<dbReference type="InterPro" id="IPR050708">
    <property type="entry name" value="T6SS_VgrG/RHS"/>
</dbReference>
<dbReference type="PANTHER" id="PTHR32305">
    <property type="match status" value="1"/>
</dbReference>
<dbReference type="EMBL" id="JBHSDH010000002">
    <property type="protein sequence ID" value="MFC4290802.1"/>
    <property type="molecule type" value="Genomic_DNA"/>
</dbReference>
<dbReference type="Gene3D" id="2.180.10.10">
    <property type="entry name" value="RHS repeat-associated core"/>
    <property type="match status" value="1"/>
</dbReference>
<organism evidence="2 3">
    <name type="scientific">Sphingorhabdus arenilitoris</name>
    <dbReference type="NCBI Taxonomy" id="1490041"/>
    <lineage>
        <taxon>Bacteria</taxon>
        <taxon>Pseudomonadati</taxon>
        <taxon>Pseudomonadota</taxon>
        <taxon>Alphaproteobacteria</taxon>
        <taxon>Sphingomonadales</taxon>
        <taxon>Sphingomonadaceae</taxon>
        <taxon>Sphingorhabdus</taxon>
    </lineage>
</organism>
<dbReference type="PANTHER" id="PTHR32305:SF15">
    <property type="entry name" value="PROTEIN RHSA-RELATED"/>
    <property type="match status" value="1"/>
</dbReference>
<sequence length="293" mass="31947">GAADDPLAWWEGPLMNCTGTRFLHSDRRGSVAALADCWGNRQAINSYDEWGIPAAANQGRFQYTGQAWIPELGMYYYKARIYSPTLGRFMQTDPIGYEDQWNLYAYVGNDPVNKVDSSGKRTTIITVYDNIPGLGWTGTHSAIYVDSGNGNKLLYDPAGSYQIDKAGSGNALFDQDADLQDYVNYHTEVGSRVRLQSFDPGARTEGKIRSNVEEQGGAGPFECTTMVCAATAGTGLIPKGDQSLVPGNLARNLSDNLDLKRDVTANPDGTVTRNVPAPPPPENTYCRPGHFCK</sequence>
<comment type="caution">
    <text evidence="2">The sequence shown here is derived from an EMBL/GenBank/DDBJ whole genome shotgun (WGS) entry which is preliminary data.</text>
</comment>
<evidence type="ECO:0000313" key="3">
    <source>
        <dbReference type="Proteomes" id="UP001595887"/>
    </source>
</evidence>
<feature type="region of interest" description="Disordered" evidence="1">
    <location>
        <begin position="263"/>
        <end position="283"/>
    </location>
</feature>
<dbReference type="RefSeq" id="WP_381420404.1">
    <property type="nucleotide sequence ID" value="NZ_JBHSDH010000002.1"/>
</dbReference>
<name>A0ABV8RBR0_9SPHN</name>